<gene>
    <name evidence="1" type="ORF">FRX31_007761</name>
</gene>
<sequence>MSDHFMSVCAAIHYRLQAGTPDVISDAKLVLATTTILAVPLLEYLKDNNSNNESIKLCKAISGYEVGMESKMYDVDFTPIPAEVTT</sequence>
<dbReference type="EMBL" id="JABWDY010007796">
    <property type="protein sequence ID" value="KAF5202653.1"/>
    <property type="molecule type" value="Genomic_DNA"/>
</dbReference>
<dbReference type="Proteomes" id="UP000554482">
    <property type="component" value="Unassembled WGS sequence"/>
</dbReference>
<comment type="caution">
    <text evidence="1">The sequence shown here is derived from an EMBL/GenBank/DDBJ whole genome shotgun (WGS) entry which is preliminary data.</text>
</comment>
<dbReference type="AlphaFoldDB" id="A0A7J6WZZ8"/>
<evidence type="ECO:0000313" key="2">
    <source>
        <dbReference type="Proteomes" id="UP000554482"/>
    </source>
</evidence>
<accession>A0A7J6WZZ8</accession>
<organism evidence="1 2">
    <name type="scientific">Thalictrum thalictroides</name>
    <name type="common">Rue-anemone</name>
    <name type="synonym">Anemone thalictroides</name>
    <dbReference type="NCBI Taxonomy" id="46969"/>
    <lineage>
        <taxon>Eukaryota</taxon>
        <taxon>Viridiplantae</taxon>
        <taxon>Streptophyta</taxon>
        <taxon>Embryophyta</taxon>
        <taxon>Tracheophyta</taxon>
        <taxon>Spermatophyta</taxon>
        <taxon>Magnoliopsida</taxon>
        <taxon>Ranunculales</taxon>
        <taxon>Ranunculaceae</taxon>
        <taxon>Thalictroideae</taxon>
        <taxon>Thalictrum</taxon>
    </lineage>
</organism>
<name>A0A7J6WZZ8_THATH</name>
<protein>
    <submittedName>
        <fullName evidence="1">Uncharacterized protein</fullName>
    </submittedName>
</protein>
<proteinExistence type="predicted"/>
<evidence type="ECO:0000313" key="1">
    <source>
        <dbReference type="EMBL" id="KAF5202653.1"/>
    </source>
</evidence>
<feature type="non-terminal residue" evidence="1">
    <location>
        <position position="86"/>
    </location>
</feature>
<reference evidence="1 2" key="1">
    <citation type="submission" date="2020-06" db="EMBL/GenBank/DDBJ databases">
        <title>Transcriptomic and genomic resources for Thalictrum thalictroides and T. hernandezii: Facilitating candidate gene discovery in an emerging model plant lineage.</title>
        <authorList>
            <person name="Arias T."/>
            <person name="Riano-Pachon D.M."/>
            <person name="Di Stilio V.S."/>
        </authorList>
    </citation>
    <scope>NUCLEOTIDE SEQUENCE [LARGE SCALE GENOMIC DNA]</scope>
    <source>
        <strain evidence="2">cv. WT478/WT964</strain>
        <tissue evidence="1">Leaves</tissue>
    </source>
</reference>
<keyword evidence="2" id="KW-1185">Reference proteome</keyword>